<keyword evidence="1" id="KW-0812">Transmembrane</keyword>
<feature type="transmembrane region" description="Helical" evidence="1">
    <location>
        <begin position="49"/>
        <end position="67"/>
    </location>
</feature>
<keyword evidence="1" id="KW-1133">Transmembrane helix</keyword>
<feature type="domain" description="DUF1468" evidence="2">
    <location>
        <begin position="14"/>
        <end position="173"/>
    </location>
</feature>
<evidence type="ECO:0000256" key="1">
    <source>
        <dbReference type="SAM" id="Phobius"/>
    </source>
</evidence>
<reference evidence="3 4" key="1">
    <citation type="submission" date="2020-07" db="EMBL/GenBank/DDBJ databases">
        <title>Sequencing the genomes of 1000 actinobacteria strains.</title>
        <authorList>
            <person name="Klenk H.-P."/>
        </authorList>
    </citation>
    <scope>NUCLEOTIDE SEQUENCE [LARGE SCALE GENOMIC DNA]</scope>
    <source>
        <strain evidence="3 4">DSM 44749</strain>
    </source>
</reference>
<proteinExistence type="predicted"/>
<dbReference type="InterPro" id="IPR009936">
    <property type="entry name" value="DUF1468"/>
</dbReference>
<dbReference type="Proteomes" id="UP000549695">
    <property type="component" value="Unassembled WGS sequence"/>
</dbReference>
<accession>A0A852WBE7</accession>
<dbReference type="Pfam" id="PF07331">
    <property type="entry name" value="TctB"/>
    <property type="match status" value="1"/>
</dbReference>
<dbReference type="EMBL" id="JACCCZ010000001">
    <property type="protein sequence ID" value="NYG04631.1"/>
    <property type="molecule type" value="Genomic_DNA"/>
</dbReference>
<comment type="caution">
    <text evidence="3">The sequence shown here is derived from an EMBL/GenBank/DDBJ whole genome shotgun (WGS) entry which is preliminary data.</text>
</comment>
<sequence length="180" mass="17918">MSGRPAHLSRGALVVPAILAALGVFLTYGTLTMRVVGDGGLFGPTTMPWIVAILCYVVAALLAFDILRPRPEFDAPAPAAAATGDGDVEGAAGGDAPADTGVNAPAVLTAVGGVAAFIVVLPYLGWILSATGLFVTVAAALGNRRWPAMALGGLAVSSAVQVVFSMLLGISLPAGFVGGF</sequence>
<protein>
    <submittedName>
        <fullName evidence="3">Tricarboxylic transport membrane protein</fullName>
    </submittedName>
</protein>
<dbReference type="AlphaFoldDB" id="A0A852WBE7"/>
<name>A0A852WBE7_PSEA5</name>
<evidence type="ECO:0000259" key="2">
    <source>
        <dbReference type="Pfam" id="PF07331"/>
    </source>
</evidence>
<dbReference type="GeneID" id="98054580"/>
<evidence type="ECO:0000313" key="4">
    <source>
        <dbReference type="Proteomes" id="UP000549695"/>
    </source>
</evidence>
<dbReference type="RefSeq" id="WP_179762363.1">
    <property type="nucleotide sequence ID" value="NZ_BAAAJZ010000007.1"/>
</dbReference>
<gene>
    <name evidence="3" type="ORF">HDA37_004916</name>
</gene>
<keyword evidence="4" id="KW-1185">Reference proteome</keyword>
<feature type="transmembrane region" description="Helical" evidence="1">
    <location>
        <begin position="12"/>
        <end position="29"/>
    </location>
</feature>
<feature type="transmembrane region" description="Helical" evidence="1">
    <location>
        <begin position="126"/>
        <end position="142"/>
    </location>
</feature>
<organism evidence="3 4">
    <name type="scientific">Pseudonocardia alni</name>
    <name type="common">Amycolata alni</name>
    <dbReference type="NCBI Taxonomy" id="33907"/>
    <lineage>
        <taxon>Bacteria</taxon>
        <taxon>Bacillati</taxon>
        <taxon>Actinomycetota</taxon>
        <taxon>Actinomycetes</taxon>
        <taxon>Pseudonocardiales</taxon>
        <taxon>Pseudonocardiaceae</taxon>
        <taxon>Pseudonocardia</taxon>
    </lineage>
</organism>
<evidence type="ECO:0000313" key="3">
    <source>
        <dbReference type="EMBL" id="NYG04631.1"/>
    </source>
</evidence>
<keyword evidence="1" id="KW-0472">Membrane</keyword>
<feature type="transmembrane region" description="Helical" evidence="1">
    <location>
        <begin position="154"/>
        <end position="176"/>
    </location>
</feature>